<dbReference type="OrthoDB" id="2974245at2"/>
<evidence type="ECO:0000313" key="1">
    <source>
        <dbReference type="EMBL" id="TRW21917.1"/>
    </source>
</evidence>
<protein>
    <submittedName>
        <fullName evidence="1">Uncharacterized protein</fullName>
    </submittedName>
</protein>
<organism evidence="1 2">
    <name type="scientific">Criibacterium bergeronii</name>
    <dbReference type="NCBI Taxonomy" id="1871336"/>
    <lineage>
        <taxon>Bacteria</taxon>
        <taxon>Bacillati</taxon>
        <taxon>Bacillota</taxon>
        <taxon>Clostridia</taxon>
        <taxon>Peptostreptococcales</taxon>
        <taxon>Filifactoraceae</taxon>
        <taxon>Criibacterium</taxon>
    </lineage>
</organism>
<name>A0A552UUQ1_9FIRM</name>
<accession>A0A552UUQ1</accession>
<dbReference type="RefSeq" id="WP_144398974.1">
    <property type="nucleotide sequence ID" value="NZ_VJXW01000043.1"/>
</dbReference>
<sequence length="163" mass="19070">MLEEEKVLWNKCIDIFKKVDNNNLDEFLDNLILFIIKNKEVFDDVADLNFLDFIINIESNKFVIGTTGDNFEGLKIIYNENNQVSIRDIWRIVSNTIWDLITFTTEEVCPQCKSDNLRILTDSEKNKIYKACETCFWIECDGKAVLRSNELFPADKDTIARLK</sequence>
<dbReference type="EMBL" id="VJXW01000043">
    <property type="protein sequence ID" value="TRW21917.1"/>
    <property type="molecule type" value="Genomic_DNA"/>
</dbReference>
<evidence type="ECO:0000313" key="2">
    <source>
        <dbReference type="Proteomes" id="UP000319424"/>
    </source>
</evidence>
<gene>
    <name evidence="1" type="ORF">FL857_11990</name>
</gene>
<dbReference type="Proteomes" id="UP000319424">
    <property type="component" value="Unassembled WGS sequence"/>
</dbReference>
<comment type="caution">
    <text evidence="1">The sequence shown here is derived from an EMBL/GenBank/DDBJ whole genome shotgun (WGS) entry which is preliminary data.</text>
</comment>
<reference evidence="1 2" key="1">
    <citation type="submission" date="2019-07" db="EMBL/GenBank/DDBJ databases">
        <title>Criibacterium bergeronii gen. nov., sp. nov. isolated from human clinical samples.</title>
        <authorList>
            <person name="Maheux A.F."/>
            <person name="Boudreau D.K."/>
            <person name="Berube E."/>
            <person name="Brodeur S."/>
            <person name="Bernard K.A."/>
            <person name="Abed J.Y."/>
            <person name="Ducrey E."/>
            <person name="Guay E.F."/>
            <person name="Raymond F."/>
            <person name="Corbeil J."/>
            <person name="Domingo M.-C."/>
            <person name="Roy P.H."/>
            <person name="Boissinot M."/>
            <person name="Tocheva E.I."/>
            <person name="Omar R.F."/>
        </authorList>
    </citation>
    <scope>NUCLEOTIDE SEQUENCE [LARGE SCALE GENOMIC DNA]</scope>
    <source>
        <strain evidence="1 2">CCRI-24246</strain>
    </source>
</reference>
<dbReference type="AlphaFoldDB" id="A0A552UUQ1"/>
<proteinExistence type="predicted"/>